<dbReference type="Proteomes" id="UP001378592">
    <property type="component" value="Unassembled WGS sequence"/>
</dbReference>
<dbReference type="PROSITE" id="PS00211">
    <property type="entry name" value="ABC_TRANSPORTER_1"/>
    <property type="match status" value="2"/>
</dbReference>
<comment type="similarity">
    <text evidence="2">Belongs to the ABC transporter superfamily. ABCC family. Conjugate transporter (TC 3.A.1.208) subfamily.</text>
</comment>
<dbReference type="InterPro" id="IPR011527">
    <property type="entry name" value="ABC1_TM_dom"/>
</dbReference>
<keyword evidence="4 10" id="KW-0812">Transmembrane</keyword>
<dbReference type="SMART" id="SM00382">
    <property type="entry name" value="AAA"/>
    <property type="match status" value="2"/>
</dbReference>
<feature type="transmembrane region" description="Helical" evidence="10">
    <location>
        <begin position="6"/>
        <end position="28"/>
    </location>
</feature>
<organism evidence="13 14">
    <name type="scientific">Gryllus longicercus</name>
    <dbReference type="NCBI Taxonomy" id="2509291"/>
    <lineage>
        <taxon>Eukaryota</taxon>
        <taxon>Metazoa</taxon>
        <taxon>Ecdysozoa</taxon>
        <taxon>Arthropoda</taxon>
        <taxon>Hexapoda</taxon>
        <taxon>Insecta</taxon>
        <taxon>Pterygota</taxon>
        <taxon>Neoptera</taxon>
        <taxon>Polyneoptera</taxon>
        <taxon>Orthoptera</taxon>
        <taxon>Ensifera</taxon>
        <taxon>Gryllidea</taxon>
        <taxon>Grylloidea</taxon>
        <taxon>Gryllidae</taxon>
        <taxon>Gryllinae</taxon>
        <taxon>Gryllus</taxon>
    </lineage>
</organism>
<evidence type="ECO:0000256" key="7">
    <source>
        <dbReference type="ARBA" id="ARBA00022989"/>
    </source>
</evidence>
<keyword evidence="6" id="KW-0067">ATP-binding</keyword>
<protein>
    <submittedName>
        <fullName evidence="13">Uncharacterized protein</fullName>
    </submittedName>
</protein>
<dbReference type="GO" id="GO:0005524">
    <property type="term" value="F:ATP binding"/>
    <property type="evidence" value="ECO:0007669"/>
    <property type="project" value="UniProtKB-KW"/>
</dbReference>
<dbReference type="Pfam" id="PF00664">
    <property type="entry name" value="ABC_membrane"/>
    <property type="match status" value="2"/>
</dbReference>
<keyword evidence="7 10" id="KW-1133">Transmembrane helix</keyword>
<feature type="domain" description="ABC transmembrane type-1" evidence="12">
    <location>
        <begin position="566"/>
        <end position="806"/>
    </location>
</feature>
<dbReference type="Gene3D" id="3.40.50.300">
    <property type="entry name" value="P-loop containing nucleotide triphosphate hydrolases"/>
    <property type="match status" value="2"/>
</dbReference>
<evidence type="ECO:0000256" key="5">
    <source>
        <dbReference type="ARBA" id="ARBA00022741"/>
    </source>
</evidence>
<feature type="domain" description="ABC transporter" evidence="11">
    <location>
        <begin position="209"/>
        <end position="449"/>
    </location>
</feature>
<keyword evidence="5" id="KW-0547">Nucleotide-binding</keyword>
<dbReference type="InterPro" id="IPR003593">
    <property type="entry name" value="AAA+_ATPase"/>
</dbReference>
<evidence type="ECO:0000256" key="9">
    <source>
        <dbReference type="SAM" id="MobiDB-lite"/>
    </source>
</evidence>
<keyword evidence="8 10" id="KW-0472">Membrane</keyword>
<feature type="transmembrane region" description="Helical" evidence="10">
    <location>
        <begin position="640"/>
        <end position="660"/>
    </location>
</feature>
<dbReference type="InterPro" id="IPR027417">
    <property type="entry name" value="P-loop_NTPase"/>
</dbReference>
<feature type="region of interest" description="Disordered" evidence="9">
    <location>
        <begin position="1096"/>
        <end position="1119"/>
    </location>
</feature>
<name>A0AAN9ZFK2_9ORTH</name>
<evidence type="ECO:0000313" key="13">
    <source>
        <dbReference type="EMBL" id="KAK7872637.1"/>
    </source>
</evidence>
<dbReference type="GO" id="GO:0016887">
    <property type="term" value="F:ATP hydrolysis activity"/>
    <property type="evidence" value="ECO:0007669"/>
    <property type="project" value="InterPro"/>
</dbReference>
<evidence type="ECO:0000259" key="11">
    <source>
        <dbReference type="PROSITE" id="PS50893"/>
    </source>
</evidence>
<dbReference type="FunFam" id="3.40.50.300:FF:000163">
    <property type="entry name" value="Multidrug resistance-associated protein member 4"/>
    <property type="match status" value="1"/>
</dbReference>
<dbReference type="EMBL" id="JAZDUA010000021">
    <property type="protein sequence ID" value="KAK7872637.1"/>
    <property type="molecule type" value="Genomic_DNA"/>
</dbReference>
<keyword evidence="3" id="KW-0813">Transport</keyword>
<dbReference type="SUPFAM" id="SSF52540">
    <property type="entry name" value="P-loop containing nucleoside triphosphate hydrolases"/>
    <property type="match status" value="2"/>
</dbReference>
<dbReference type="Pfam" id="PF00005">
    <property type="entry name" value="ABC_tran"/>
    <property type="match status" value="2"/>
</dbReference>
<dbReference type="PANTHER" id="PTHR24223">
    <property type="entry name" value="ATP-BINDING CASSETTE SUB-FAMILY C"/>
    <property type="match status" value="1"/>
</dbReference>
<reference evidence="13 14" key="1">
    <citation type="submission" date="2024-03" db="EMBL/GenBank/DDBJ databases">
        <title>The genome assembly and annotation of the cricket Gryllus longicercus Weissman &amp; Gray.</title>
        <authorList>
            <person name="Szrajer S."/>
            <person name="Gray D."/>
            <person name="Ylla G."/>
        </authorList>
    </citation>
    <scope>NUCLEOTIDE SEQUENCE [LARGE SCALE GENOMIC DNA]</scope>
    <source>
        <strain evidence="13">DAG 2021-001</strain>
        <tissue evidence="13">Whole body minus gut</tissue>
    </source>
</reference>
<feature type="transmembrane region" description="Helical" evidence="10">
    <location>
        <begin position="666"/>
        <end position="686"/>
    </location>
</feature>
<evidence type="ECO:0000256" key="6">
    <source>
        <dbReference type="ARBA" id="ARBA00022840"/>
    </source>
</evidence>
<dbReference type="PANTHER" id="PTHR24223:SF456">
    <property type="entry name" value="MULTIDRUG RESISTANCE-ASSOCIATED PROTEIN LETHAL(2)03659"/>
    <property type="match status" value="1"/>
</dbReference>
<feature type="transmembrane region" description="Helical" evidence="10">
    <location>
        <begin position="566"/>
        <end position="587"/>
    </location>
</feature>
<dbReference type="PROSITE" id="PS50893">
    <property type="entry name" value="ABC_TRANSPORTER_2"/>
    <property type="match status" value="2"/>
</dbReference>
<dbReference type="AlphaFoldDB" id="A0AAN9ZFK2"/>
<evidence type="ECO:0000313" key="14">
    <source>
        <dbReference type="Proteomes" id="UP001378592"/>
    </source>
</evidence>
<dbReference type="InterPro" id="IPR036640">
    <property type="entry name" value="ABC1_TM_sf"/>
</dbReference>
<evidence type="ECO:0000256" key="8">
    <source>
        <dbReference type="ARBA" id="ARBA00023136"/>
    </source>
</evidence>
<accession>A0AAN9ZFK2</accession>
<dbReference type="InterPro" id="IPR003439">
    <property type="entry name" value="ABC_transporter-like_ATP-bd"/>
</dbReference>
<feature type="compositionally biased region" description="Acidic residues" evidence="9">
    <location>
        <begin position="427"/>
        <end position="441"/>
    </location>
</feature>
<evidence type="ECO:0000256" key="4">
    <source>
        <dbReference type="ARBA" id="ARBA00022692"/>
    </source>
</evidence>
<gene>
    <name evidence="13" type="ORF">R5R35_002637</name>
</gene>
<dbReference type="InterPro" id="IPR017871">
    <property type="entry name" value="ABC_transporter-like_CS"/>
</dbReference>
<dbReference type="PROSITE" id="PS50929">
    <property type="entry name" value="ABC_TM1F"/>
    <property type="match status" value="2"/>
</dbReference>
<evidence type="ECO:0000256" key="2">
    <source>
        <dbReference type="ARBA" id="ARBA00009726"/>
    </source>
</evidence>
<evidence type="ECO:0000256" key="10">
    <source>
        <dbReference type="SAM" id="Phobius"/>
    </source>
</evidence>
<dbReference type="GO" id="GO:0016020">
    <property type="term" value="C:membrane"/>
    <property type="evidence" value="ECO:0007669"/>
    <property type="project" value="UniProtKB-SubCell"/>
</dbReference>
<evidence type="ECO:0000259" key="12">
    <source>
        <dbReference type="PROSITE" id="PS50929"/>
    </source>
</evidence>
<feature type="domain" description="ABC transporter" evidence="11">
    <location>
        <begin position="844"/>
        <end position="1081"/>
    </location>
</feature>
<feature type="region of interest" description="Disordered" evidence="9">
    <location>
        <begin position="417"/>
        <end position="441"/>
    </location>
</feature>
<keyword evidence="14" id="KW-1185">Reference proteome</keyword>
<feature type="transmembrane region" description="Helical" evidence="10">
    <location>
        <begin position="751"/>
        <end position="771"/>
    </location>
</feature>
<feature type="transmembrane region" description="Helical" evidence="10">
    <location>
        <begin position="87"/>
        <end position="110"/>
    </location>
</feature>
<feature type="domain" description="ABC transmembrane type-1" evidence="12">
    <location>
        <begin position="1"/>
        <end position="110"/>
    </location>
</feature>
<sequence>MLYYQAGWAAVCSAVAMLLCTVPLQAVLGRVLARLGLRVGPLADERLRLLGEVLGNIRAIKMAAWEDAFEQQLLQARRNEERSQRPARLVGVVFLSMLLFSIHLASVAFFTASMLLGWRPQIQHIMIMMQHMYFLNIALNLYFPRAASAVSDGLVSVRRIKEYLLREERPEPAVTAKGDALGLPPGALPGQVIKLSPSTPPLLRGAVLLRDADVCWAQGTPAVLRALRLRLAPGQLCAIVGPVGSGKTALLLALAGELWAGGGESGAAAASVAGRVSLAAQGAWAWGGGSVRDNVLLGRPLRPQRYARVLSACCLRRDIQRFPRGDESPVGERGSALSGGQRARLSLARAVYEEADVYLLDDPLAAVDARVARCLFERCVAGLLRGATRLLVTHNPHFAQRADLVVTIDHSTVSVAEGDGWRGSGGMDDEGDGAEDESEDEDALAKARQAVVALPDALTATKATQTEQTVADLAAERAVAEAAAAAAAEQAGSTFAKAKGVLGLVWCFLKAARSPWLLALTAGLFLLGQLSRSTVDIWVGNWQAVERAVVAAAGEAGAQAARRAHLGAFLGAVALLAALSYARVLALDRVCARAASRLHDAALRRALRAPLSLYEQRPQGELLGPFSADIAVLDGGLPTGVCWCMQIALVLTGLFSVVIASEWRTAFPVALFVAAAGFAMGKLSLVPKKYKQLEARCMEPVLSHVSETLEGLVTVRSLQRQHMFKEIFEARQDVVTTACIAFDTTNTVINFIINLLVAMLVSGNMLVFFLSDTGHNAAALGLVFYLSLSVAAILHHLVDNAVEVLGHVGAVARLREMQALPQEEDPAQDDEASLPADWPSPADVEFRDVQLRYGATGALALRGLSFRVRAGHKVGVVGRTGAGKSSLLAALLRLAPLAGGQVRVGGADCARLRMRTVRRAVAVVPQEPALFSGPLRRSLDPEGALPDAALWEALDAVGLRALAAPPQGLDAPLGAAAGAAAAQLSAGQRQLLCVARALLRGCRLLVLDEATANVDPRADALLQAALRRQFGACTVLTVAHRLHTVADCDRVLVLDAGRLAEYGPPHMLLRDADGAFSRMVSEAGPDTEALVRRAAEEGWRRRPSYVPETDDEYSPPGSP</sequence>
<comment type="caution">
    <text evidence="13">The sequence shown here is derived from an EMBL/GenBank/DDBJ whole genome shotgun (WGS) entry which is preliminary data.</text>
</comment>
<dbReference type="Gene3D" id="1.20.1560.10">
    <property type="entry name" value="ABC transporter type 1, transmembrane domain"/>
    <property type="match status" value="2"/>
</dbReference>
<comment type="subcellular location">
    <subcellularLocation>
        <location evidence="1">Membrane</location>
        <topology evidence="1">Multi-pass membrane protein</topology>
    </subcellularLocation>
</comment>
<dbReference type="SUPFAM" id="SSF90123">
    <property type="entry name" value="ABC transporter transmembrane region"/>
    <property type="match status" value="2"/>
</dbReference>
<evidence type="ECO:0000256" key="1">
    <source>
        <dbReference type="ARBA" id="ARBA00004141"/>
    </source>
</evidence>
<evidence type="ECO:0000256" key="3">
    <source>
        <dbReference type="ARBA" id="ARBA00022448"/>
    </source>
</evidence>
<dbReference type="InterPro" id="IPR050173">
    <property type="entry name" value="ABC_transporter_C-like"/>
</dbReference>
<proteinExistence type="inferred from homology"/>
<dbReference type="GO" id="GO:0140359">
    <property type="term" value="F:ABC-type transporter activity"/>
    <property type="evidence" value="ECO:0007669"/>
    <property type="project" value="InterPro"/>
</dbReference>